<accession>A0ABT4LNV4</accession>
<sequence length="251" mass="26982">MRSRKAVIGISTCRTSRNGNEYDSVSRYYSEAVAYVSNAIPLGIPSLGDKLDSDELLEQIDGLLFTGSPSNVDPGHYGGAPSEQGTLHDPARDATTLPLIQKALDQKIPFLAICRGFQELNVALGGTLHQKVQDVPGKMDHRADYEAPIAERFALAHEVELAPAGILFNLIGKSKVQVNSVHAQGVDRLGEGLLAEAYAPDGLVEAVSVSGASAFALAVQWHPEWNVSDNELSNAIFSAFGEACRERANRR</sequence>
<dbReference type="RefSeq" id="WP_269424936.1">
    <property type="nucleotide sequence ID" value="NZ_JAPWGY010000010.1"/>
</dbReference>
<dbReference type="InterPro" id="IPR029062">
    <property type="entry name" value="Class_I_gatase-like"/>
</dbReference>
<dbReference type="CDD" id="cd01745">
    <property type="entry name" value="GATase1_2"/>
    <property type="match status" value="1"/>
</dbReference>
<dbReference type="PANTHER" id="PTHR43235">
    <property type="entry name" value="GLUTAMINE AMIDOTRANSFERASE PB2B2.05-RELATED"/>
    <property type="match status" value="1"/>
</dbReference>
<dbReference type="SUPFAM" id="SSF52317">
    <property type="entry name" value="Class I glutamine amidotransferase-like"/>
    <property type="match status" value="1"/>
</dbReference>
<dbReference type="PANTHER" id="PTHR43235:SF1">
    <property type="entry name" value="GLUTAMINE AMIDOTRANSFERASE PB2B2.05-RELATED"/>
    <property type="match status" value="1"/>
</dbReference>
<dbReference type="Pfam" id="PF07722">
    <property type="entry name" value="Peptidase_C26"/>
    <property type="match status" value="1"/>
</dbReference>
<dbReference type="PROSITE" id="PS51273">
    <property type="entry name" value="GATASE_TYPE_1"/>
    <property type="match status" value="1"/>
</dbReference>
<keyword evidence="1" id="KW-0378">Hydrolase</keyword>
<dbReference type="InterPro" id="IPR044668">
    <property type="entry name" value="PuuD-like"/>
</dbReference>
<evidence type="ECO:0000313" key="1">
    <source>
        <dbReference type="EMBL" id="MCZ4282793.1"/>
    </source>
</evidence>
<dbReference type="Proteomes" id="UP001069802">
    <property type="component" value="Unassembled WGS sequence"/>
</dbReference>
<dbReference type="Gene3D" id="3.40.50.880">
    <property type="match status" value="1"/>
</dbReference>
<dbReference type="InterPro" id="IPR011697">
    <property type="entry name" value="Peptidase_C26"/>
</dbReference>
<organism evidence="1 2">
    <name type="scientific">Kiloniella laminariae</name>
    <dbReference type="NCBI Taxonomy" id="454162"/>
    <lineage>
        <taxon>Bacteria</taxon>
        <taxon>Pseudomonadati</taxon>
        <taxon>Pseudomonadota</taxon>
        <taxon>Alphaproteobacteria</taxon>
        <taxon>Rhodospirillales</taxon>
        <taxon>Kiloniellaceae</taxon>
        <taxon>Kiloniella</taxon>
    </lineage>
</organism>
<dbReference type="GO" id="GO:0016787">
    <property type="term" value="F:hydrolase activity"/>
    <property type="evidence" value="ECO:0007669"/>
    <property type="project" value="UniProtKB-KW"/>
</dbReference>
<gene>
    <name evidence="1" type="ORF">O4H49_18560</name>
</gene>
<protein>
    <submittedName>
        <fullName evidence="1">Gamma-glutamyl-gamma-aminobutyrate hydrolase family protein</fullName>
    </submittedName>
</protein>
<keyword evidence="2" id="KW-1185">Reference proteome</keyword>
<comment type="caution">
    <text evidence="1">The sequence shown here is derived from an EMBL/GenBank/DDBJ whole genome shotgun (WGS) entry which is preliminary data.</text>
</comment>
<evidence type="ECO:0000313" key="2">
    <source>
        <dbReference type="Proteomes" id="UP001069802"/>
    </source>
</evidence>
<reference evidence="1" key="1">
    <citation type="submission" date="2022-12" db="EMBL/GenBank/DDBJ databases">
        <title>Bacterial isolates from different developmental stages of Nematostella vectensis.</title>
        <authorList>
            <person name="Fraune S."/>
        </authorList>
    </citation>
    <scope>NUCLEOTIDE SEQUENCE</scope>
    <source>
        <strain evidence="1">G21630-S1</strain>
    </source>
</reference>
<name>A0ABT4LNV4_9PROT</name>
<dbReference type="EMBL" id="JAPWGY010000010">
    <property type="protein sequence ID" value="MCZ4282793.1"/>
    <property type="molecule type" value="Genomic_DNA"/>
</dbReference>
<proteinExistence type="predicted"/>